<dbReference type="GO" id="GO:1902626">
    <property type="term" value="P:assembly of large subunit precursor of preribosome"/>
    <property type="evidence" value="ECO:0007669"/>
    <property type="project" value="UniProtKB-UniRule"/>
</dbReference>
<dbReference type="EMBL" id="JADWYS010000001">
    <property type="protein sequence ID" value="MBG9387709.1"/>
    <property type="molecule type" value="Genomic_DNA"/>
</dbReference>
<reference evidence="6" key="1">
    <citation type="submission" date="2020-11" db="EMBL/GenBank/DDBJ databases">
        <title>Bacterial whole genome sequence for Caenimonas sp. DR4.4.</title>
        <authorList>
            <person name="Le V."/>
            <person name="Ko S.-R."/>
            <person name="Ahn C.-Y."/>
            <person name="Oh H.-M."/>
        </authorList>
    </citation>
    <scope>NUCLEOTIDE SEQUENCE</scope>
    <source>
        <strain evidence="6">DR4.4</strain>
    </source>
</reference>
<keyword evidence="7" id="KW-1185">Reference proteome</keyword>
<dbReference type="RefSeq" id="WP_196985609.1">
    <property type="nucleotide sequence ID" value="NZ_JADWYS010000001.1"/>
</dbReference>
<keyword evidence="4 5" id="KW-0694">RNA-binding</keyword>
<dbReference type="AlphaFoldDB" id="A0A931MGC2"/>
<gene>
    <name evidence="5" type="primary">darP</name>
    <name evidence="6" type="ORF">I5803_06745</name>
</gene>
<evidence type="ECO:0000256" key="1">
    <source>
        <dbReference type="ARBA" id="ARBA00022490"/>
    </source>
</evidence>
<dbReference type="HAMAP" id="MF_00765">
    <property type="entry name" value="DarP"/>
    <property type="match status" value="1"/>
</dbReference>
<protein>
    <recommendedName>
        <fullName evidence="5">Dual-action ribosomal maturation protein DarP</fullName>
    </recommendedName>
    <alternativeName>
        <fullName evidence="5">Large ribosomal subunit assembly factor DarP</fullName>
    </alternativeName>
</protein>
<name>A0A931MGC2_9BURK</name>
<evidence type="ECO:0000256" key="5">
    <source>
        <dbReference type="HAMAP-Rule" id="MF_00765"/>
    </source>
</evidence>
<accession>A0A931MGC2</accession>
<dbReference type="CDD" id="cd16331">
    <property type="entry name" value="YjgA-like"/>
    <property type="match status" value="1"/>
</dbReference>
<evidence type="ECO:0000256" key="4">
    <source>
        <dbReference type="ARBA" id="ARBA00022884"/>
    </source>
</evidence>
<evidence type="ECO:0000313" key="6">
    <source>
        <dbReference type="EMBL" id="MBG9387709.1"/>
    </source>
</evidence>
<dbReference type="Proteomes" id="UP000651050">
    <property type="component" value="Unassembled WGS sequence"/>
</dbReference>
<dbReference type="PANTHER" id="PTHR38101:SF1">
    <property type="entry name" value="UPF0307 PROTEIN YJGA"/>
    <property type="match status" value="1"/>
</dbReference>
<dbReference type="SUPFAM" id="SSF158710">
    <property type="entry name" value="PSPTO4464-like"/>
    <property type="match status" value="1"/>
</dbReference>
<comment type="subcellular location">
    <subcellularLocation>
        <location evidence="5">Cytoplasm</location>
    </subcellularLocation>
    <text evidence="5">Associates with late stage pre-50S ribosomal subunits.</text>
</comment>
<dbReference type="InterPro" id="IPR023153">
    <property type="entry name" value="DarP_sf"/>
</dbReference>
<keyword evidence="3 5" id="KW-0699">rRNA-binding</keyword>
<keyword evidence="1 5" id="KW-0963">Cytoplasm</keyword>
<dbReference type="InterPro" id="IPR006839">
    <property type="entry name" value="DarP"/>
</dbReference>
<keyword evidence="2 5" id="KW-0690">Ribosome biogenesis</keyword>
<dbReference type="NCBIfam" id="NF003593">
    <property type="entry name" value="PRK05255.1-1"/>
    <property type="match status" value="1"/>
</dbReference>
<comment type="similarity">
    <text evidence="5">Belongs to the DarP family.</text>
</comment>
<comment type="function">
    <text evidence="5">Member of a network of 50S ribosomal subunit biogenesis factors which assembles along the 30S-50S interface, preventing incorrect 23S rRNA structures from forming. Promotes peptidyl transferase center (PTC) maturation.</text>
</comment>
<dbReference type="Pfam" id="PF04751">
    <property type="entry name" value="DarP"/>
    <property type="match status" value="1"/>
</dbReference>
<organism evidence="6 7">
    <name type="scientific">Caenimonas aquaedulcis</name>
    <dbReference type="NCBI Taxonomy" id="2793270"/>
    <lineage>
        <taxon>Bacteria</taxon>
        <taxon>Pseudomonadati</taxon>
        <taxon>Pseudomonadota</taxon>
        <taxon>Betaproteobacteria</taxon>
        <taxon>Burkholderiales</taxon>
        <taxon>Comamonadaceae</taxon>
        <taxon>Caenimonas</taxon>
    </lineage>
</organism>
<evidence type="ECO:0000256" key="2">
    <source>
        <dbReference type="ARBA" id="ARBA00022517"/>
    </source>
</evidence>
<dbReference type="GO" id="GO:0005829">
    <property type="term" value="C:cytosol"/>
    <property type="evidence" value="ECO:0007669"/>
    <property type="project" value="TreeGrafter"/>
</dbReference>
<sequence>MSRKPKKGYFVRGQFVAEGSELDLELKAELKGTTEASRTDLKRESTELQKLGEALLTLRADLMSRLALPDKLVEALAEARRITNFEGKRRQMQFIGKLMRGLEEDVLQSVRDALEDQRRGAAGDALALHQAEEWRDKLIADEDALEQWLHEHPRTDTQQLRALIRQARKDVQPDAESISKGLAPRHGRAYREIFQLVKGHLGGIDDDPQAEGRPSDLS</sequence>
<evidence type="ECO:0000313" key="7">
    <source>
        <dbReference type="Proteomes" id="UP000651050"/>
    </source>
</evidence>
<evidence type="ECO:0000256" key="3">
    <source>
        <dbReference type="ARBA" id="ARBA00022730"/>
    </source>
</evidence>
<dbReference type="Gene3D" id="1.10.60.30">
    <property type="entry name" value="PSPTO4464-like domains"/>
    <property type="match status" value="2"/>
</dbReference>
<dbReference type="GO" id="GO:0019843">
    <property type="term" value="F:rRNA binding"/>
    <property type="evidence" value="ECO:0007669"/>
    <property type="project" value="UniProtKB-UniRule"/>
</dbReference>
<dbReference type="PANTHER" id="PTHR38101">
    <property type="entry name" value="UPF0307 PROTEIN YJGA"/>
    <property type="match status" value="1"/>
</dbReference>
<dbReference type="GO" id="GO:0043022">
    <property type="term" value="F:ribosome binding"/>
    <property type="evidence" value="ECO:0007669"/>
    <property type="project" value="UniProtKB-UniRule"/>
</dbReference>
<comment type="caution">
    <text evidence="6">The sequence shown here is derived from an EMBL/GenBank/DDBJ whole genome shotgun (WGS) entry which is preliminary data.</text>
</comment>
<proteinExistence type="inferred from homology"/>